<comment type="caution">
    <text evidence="1">The sequence shown here is derived from an EMBL/GenBank/DDBJ whole genome shotgun (WGS) entry which is preliminary data.</text>
</comment>
<dbReference type="Proteomes" id="UP001597187">
    <property type="component" value="Unassembled WGS sequence"/>
</dbReference>
<proteinExistence type="predicted"/>
<organism evidence="1 2">
    <name type="scientific">Halomarina rubra</name>
    <dbReference type="NCBI Taxonomy" id="2071873"/>
    <lineage>
        <taxon>Archaea</taxon>
        <taxon>Methanobacteriati</taxon>
        <taxon>Methanobacteriota</taxon>
        <taxon>Stenosarchaea group</taxon>
        <taxon>Halobacteria</taxon>
        <taxon>Halobacteriales</taxon>
        <taxon>Natronomonadaceae</taxon>
        <taxon>Halomarina</taxon>
    </lineage>
</organism>
<sequence>MSIGTMTDRTSVATGDSEQARLDGVTTAALTLGSDDTGPWWTVGLGDRVLAEVVRYDTHSDGFGPGVAVHAVLDAEGRDVLRAASYTVTPMTGGDVQRTDRRFCRVTPDRAARPVVAVLDACLDCRYC</sequence>
<name>A0ABD6AUF3_9EURY</name>
<dbReference type="AlphaFoldDB" id="A0ABD6AUF3"/>
<accession>A0ABD6AUF3</accession>
<dbReference type="RefSeq" id="WP_250872997.1">
    <property type="nucleotide sequence ID" value="NZ_JALXFV010000003.1"/>
</dbReference>
<reference evidence="1 2" key="1">
    <citation type="journal article" date="2019" name="Int. J. Syst. Evol. Microbiol.">
        <title>The Global Catalogue of Microorganisms (GCM) 10K type strain sequencing project: providing services to taxonomists for standard genome sequencing and annotation.</title>
        <authorList>
            <consortium name="The Broad Institute Genomics Platform"/>
            <consortium name="The Broad Institute Genome Sequencing Center for Infectious Disease"/>
            <person name="Wu L."/>
            <person name="Ma J."/>
        </authorList>
    </citation>
    <scope>NUCLEOTIDE SEQUENCE [LARGE SCALE GENOMIC DNA]</scope>
    <source>
        <strain evidence="1 2">CGMCC 1.12563</strain>
    </source>
</reference>
<keyword evidence="2" id="KW-1185">Reference proteome</keyword>
<protein>
    <submittedName>
        <fullName evidence="1">Uncharacterized protein</fullName>
    </submittedName>
</protein>
<evidence type="ECO:0000313" key="1">
    <source>
        <dbReference type="EMBL" id="MFD1513025.1"/>
    </source>
</evidence>
<evidence type="ECO:0000313" key="2">
    <source>
        <dbReference type="Proteomes" id="UP001597187"/>
    </source>
</evidence>
<dbReference type="EMBL" id="JBHUDC010000003">
    <property type="protein sequence ID" value="MFD1513025.1"/>
    <property type="molecule type" value="Genomic_DNA"/>
</dbReference>
<gene>
    <name evidence="1" type="ORF">ACFSBT_06995</name>
</gene>